<comment type="caution">
    <text evidence="2">The sequence shown here is derived from an EMBL/GenBank/DDBJ whole genome shotgun (WGS) entry which is preliminary data.</text>
</comment>
<dbReference type="InterPro" id="IPR050194">
    <property type="entry name" value="Glycosyltransferase_grp1"/>
</dbReference>
<dbReference type="RefSeq" id="WP_418159290.1">
    <property type="nucleotide sequence ID" value="NZ_JBBLZC010000008.1"/>
</dbReference>
<reference evidence="2 3" key="1">
    <citation type="submission" date="2024-01" db="EMBL/GenBank/DDBJ databases">
        <title>Multi-omics insights into the function and evolution of sodium benzoate biodegradation pathways in Benzoatithermus flavus gen. nov., sp. nov. from hot spring.</title>
        <authorList>
            <person name="Hu C.-J."/>
            <person name="Li W.-J."/>
        </authorList>
    </citation>
    <scope>NUCLEOTIDE SEQUENCE [LARGE SCALE GENOMIC DNA]</scope>
    <source>
        <strain evidence="2 3">SYSU G07066</strain>
    </source>
</reference>
<dbReference type="EMBL" id="JBBLZC010000008">
    <property type="protein sequence ID" value="MEK0083441.1"/>
    <property type="molecule type" value="Genomic_DNA"/>
</dbReference>
<sequence length="383" mass="41051">MHIAFHAPLKPPDHPVPSGDRRMARAFMDLLVSLGHEVELASRFRSYDRTGDERRQERLARIGRELARRLVRRYRGRPPEMLPGLWFTYHLYHKAPDWLGPVVSTALRIPYVVAEASVAPKQAAGPWAIGFAASRAAIARADLVLAMTDQDRAGLASVVSGPGRLHLFPPFLDTAPFAAAALARGSARARLAAASGLDMEWPWLVAVAMMRADAKLLSYRLLARALAALADRDWQLVVVGDGEARGTVEGLLAPLGAGRVHFTGAVPPEALAGLLAACDLCVWPACNEAYGMALLEAQAAGLPVVAGAEGGVSDIVVDGSTGILVRPRDPLAFADAVRTLLDDPERRRVMGLAARAHVTARHDVAAARARLRPLLEASRCVSA</sequence>
<keyword evidence="2" id="KW-0328">Glycosyltransferase</keyword>
<accession>A0ABU8XQW8</accession>
<evidence type="ECO:0000313" key="2">
    <source>
        <dbReference type="EMBL" id="MEK0083441.1"/>
    </source>
</evidence>
<keyword evidence="2" id="KW-0808">Transferase</keyword>
<dbReference type="InterPro" id="IPR001296">
    <property type="entry name" value="Glyco_trans_1"/>
</dbReference>
<organism evidence="2 3">
    <name type="scientific">Benzoatithermus flavus</name>
    <dbReference type="NCBI Taxonomy" id="3108223"/>
    <lineage>
        <taxon>Bacteria</taxon>
        <taxon>Pseudomonadati</taxon>
        <taxon>Pseudomonadota</taxon>
        <taxon>Alphaproteobacteria</taxon>
        <taxon>Geminicoccales</taxon>
        <taxon>Geminicoccaceae</taxon>
        <taxon>Benzoatithermus</taxon>
    </lineage>
</organism>
<dbReference type="CDD" id="cd03801">
    <property type="entry name" value="GT4_PimA-like"/>
    <property type="match status" value="1"/>
</dbReference>
<evidence type="ECO:0000313" key="3">
    <source>
        <dbReference type="Proteomes" id="UP001375743"/>
    </source>
</evidence>
<evidence type="ECO:0000259" key="1">
    <source>
        <dbReference type="Pfam" id="PF00534"/>
    </source>
</evidence>
<gene>
    <name evidence="2" type="ORF">U1T56_09785</name>
</gene>
<dbReference type="GO" id="GO:0016757">
    <property type="term" value="F:glycosyltransferase activity"/>
    <property type="evidence" value="ECO:0007669"/>
    <property type="project" value="UniProtKB-KW"/>
</dbReference>
<feature type="domain" description="Glycosyl transferase family 1" evidence="1">
    <location>
        <begin position="221"/>
        <end position="356"/>
    </location>
</feature>
<dbReference type="PANTHER" id="PTHR45947">
    <property type="entry name" value="SULFOQUINOVOSYL TRANSFERASE SQD2"/>
    <property type="match status" value="1"/>
</dbReference>
<keyword evidence="3" id="KW-1185">Reference proteome</keyword>
<proteinExistence type="predicted"/>
<dbReference type="SUPFAM" id="SSF53756">
    <property type="entry name" value="UDP-Glycosyltransferase/glycogen phosphorylase"/>
    <property type="match status" value="1"/>
</dbReference>
<dbReference type="PANTHER" id="PTHR45947:SF3">
    <property type="entry name" value="SULFOQUINOVOSYL TRANSFERASE SQD2"/>
    <property type="match status" value="1"/>
</dbReference>
<name>A0ABU8XQW8_9PROT</name>
<protein>
    <submittedName>
        <fullName evidence="2">Glycosyltransferase family 4 protein</fullName>
        <ecNumber evidence="2">2.4.-.-</ecNumber>
    </submittedName>
</protein>
<dbReference type="EC" id="2.4.-.-" evidence="2"/>
<dbReference type="Gene3D" id="3.40.50.2000">
    <property type="entry name" value="Glycogen Phosphorylase B"/>
    <property type="match status" value="2"/>
</dbReference>
<dbReference type="Pfam" id="PF00534">
    <property type="entry name" value="Glycos_transf_1"/>
    <property type="match status" value="1"/>
</dbReference>
<dbReference type="Proteomes" id="UP001375743">
    <property type="component" value="Unassembled WGS sequence"/>
</dbReference>